<organism evidence="1 2">
    <name type="scientific">Bacillus safensis</name>
    <dbReference type="NCBI Taxonomy" id="561879"/>
    <lineage>
        <taxon>Bacteria</taxon>
        <taxon>Bacillati</taxon>
        <taxon>Bacillota</taxon>
        <taxon>Bacilli</taxon>
        <taxon>Bacillales</taxon>
        <taxon>Bacillaceae</taxon>
        <taxon>Bacillus</taxon>
    </lineage>
</organism>
<evidence type="ECO:0000313" key="2">
    <source>
        <dbReference type="Proteomes" id="UP000464658"/>
    </source>
</evidence>
<dbReference type="Proteomes" id="UP000464658">
    <property type="component" value="Chromosome"/>
</dbReference>
<dbReference type="Gene3D" id="3.90.79.10">
    <property type="entry name" value="Nucleoside Triphosphate Pyrophosphohydrolase"/>
    <property type="match status" value="1"/>
</dbReference>
<name>A0A5S9M9N8_BACIA</name>
<sequence>MGKMDEIIFLVAPRARVFQNETLAFNGVNSEEKTISSTIMKEIEEHFEQMRRGDAEENPDFKQPIPYVVIKREDEVYVYERLQGGERLAYIISYLLVLGAYEFHRRKKLC</sequence>
<protein>
    <submittedName>
        <fullName evidence="1">Uncharacterized protein</fullName>
    </submittedName>
</protein>
<gene>
    <name evidence="1" type="ORF">BsIDN1_32160</name>
</gene>
<reference evidence="1 2" key="1">
    <citation type="submission" date="2019-12" db="EMBL/GenBank/DDBJ databases">
        <title>Full genome sequence of a Bacillus safensis strain isolated from commercially available natto in Indonesia.</title>
        <authorList>
            <person name="Yoshida M."/>
            <person name="Uomi M."/>
            <person name="Waturangi D."/>
            <person name="Ekaputri J.J."/>
            <person name="Setiamarga D.H.E."/>
        </authorList>
    </citation>
    <scope>NUCLEOTIDE SEQUENCE [LARGE SCALE GENOMIC DNA]</scope>
    <source>
        <strain evidence="1 2">IDN1</strain>
    </source>
</reference>
<proteinExistence type="predicted"/>
<dbReference type="AlphaFoldDB" id="A0A5S9M9N8"/>
<dbReference type="EMBL" id="AP021906">
    <property type="protein sequence ID" value="BBP89598.1"/>
    <property type="molecule type" value="Genomic_DNA"/>
</dbReference>
<accession>A0A5S9M9N8</accession>
<evidence type="ECO:0000313" key="1">
    <source>
        <dbReference type="EMBL" id="BBP89598.1"/>
    </source>
</evidence>